<sequence length="495" mass="53603">MTGTDNCYLKSSLAFPMKAAIRLIGAILGPSPAVNVVAQPSKAGTHVLPITLRVKSVHVLGSSRNEPTTQYVSHKPYSEPQEYGEGPIHEANEKIVSTYPIAEGTGTWTEETKPATFALSSMKVVPHLCRDGGRGGTINGTHVFVFTDTQSFATGSDQMNSFVSSSVATDQGMKALLGEPLVLVDNVGEWQDDVGRMRGFIPMTSGEEAYNKHLSGSGYRYTVWPESSLIPLNTTHALLYPALIYDVHLSRQDPVFHEIGNSVALVSVDPTFGPNADRVVKQLYRQDEMTFGTLGGFRAWGSEGIGGNDGDIYLFGQKRGENGDGSGGGVRVAKTTPQGFTDLSTYCYWNGKSWTKTMAQSDSQGHMLDFPVQDLDVLFVPALGSFVMVYLNSYGDNTFYYRHLPLDLNATQADGYGEHIVTGTWSEEKVLVKVDKPAEGFIYAGGIHAGYFGNDDITTGGWSMLITWTEKTGKPAESPESGYSHQSAVVKLGIS</sequence>
<reference evidence="2 3" key="1">
    <citation type="submission" date="2017-03" db="EMBL/GenBank/DDBJ databases">
        <title>Genomes of endolithic fungi from Antarctica.</title>
        <authorList>
            <person name="Coleine C."/>
            <person name="Masonjones S."/>
            <person name="Stajich J.E."/>
        </authorList>
    </citation>
    <scope>NUCLEOTIDE SEQUENCE [LARGE SCALE GENOMIC DNA]</scope>
    <source>
        <strain evidence="2 3">CCFEE 6314</strain>
    </source>
</reference>
<dbReference type="Proteomes" id="UP000288859">
    <property type="component" value="Unassembled WGS sequence"/>
</dbReference>
<evidence type="ECO:0000256" key="1">
    <source>
        <dbReference type="SAM" id="MobiDB-lite"/>
    </source>
</evidence>
<evidence type="ECO:0000313" key="2">
    <source>
        <dbReference type="EMBL" id="RVX70658.1"/>
    </source>
</evidence>
<organism evidence="2 3">
    <name type="scientific">Exophiala mesophila</name>
    <name type="common">Black yeast-like fungus</name>
    <dbReference type="NCBI Taxonomy" id="212818"/>
    <lineage>
        <taxon>Eukaryota</taxon>
        <taxon>Fungi</taxon>
        <taxon>Dikarya</taxon>
        <taxon>Ascomycota</taxon>
        <taxon>Pezizomycotina</taxon>
        <taxon>Eurotiomycetes</taxon>
        <taxon>Chaetothyriomycetidae</taxon>
        <taxon>Chaetothyriales</taxon>
        <taxon>Herpotrichiellaceae</taxon>
        <taxon>Exophiala</taxon>
    </lineage>
</organism>
<evidence type="ECO:0000313" key="3">
    <source>
        <dbReference type="Proteomes" id="UP000288859"/>
    </source>
</evidence>
<proteinExistence type="predicted"/>
<dbReference type="OrthoDB" id="63533at2759"/>
<dbReference type="AlphaFoldDB" id="A0A438N526"/>
<comment type="caution">
    <text evidence="2">The sequence shown here is derived from an EMBL/GenBank/DDBJ whole genome shotgun (WGS) entry which is preliminary data.</text>
</comment>
<evidence type="ECO:0008006" key="4">
    <source>
        <dbReference type="Google" id="ProtNLM"/>
    </source>
</evidence>
<protein>
    <recommendedName>
        <fullName evidence="4">DUF4185 domain-containing protein</fullName>
    </recommendedName>
</protein>
<feature type="region of interest" description="Disordered" evidence="1">
    <location>
        <begin position="473"/>
        <end position="495"/>
    </location>
</feature>
<accession>A0A438N526</accession>
<gene>
    <name evidence="2" type="ORF">B0A52_05310</name>
</gene>
<name>A0A438N526_EXOME</name>
<dbReference type="EMBL" id="NAJM01000022">
    <property type="protein sequence ID" value="RVX70658.1"/>
    <property type="molecule type" value="Genomic_DNA"/>
</dbReference>